<feature type="compositionally biased region" description="Acidic residues" evidence="1">
    <location>
        <begin position="73"/>
        <end position="82"/>
    </location>
</feature>
<evidence type="ECO:0000313" key="3">
    <source>
        <dbReference type="Proteomes" id="UP000091820"/>
    </source>
</evidence>
<feature type="compositionally biased region" description="Acidic residues" evidence="1">
    <location>
        <begin position="56"/>
        <end position="66"/>
    </location>
</feature>
<dbReference type="Proteomes" id="UP000091820">
    <property type="component" value="Unassembled WGS sequence"/>
</dbReference>
<dbReference type="EnsemblMetazoa" id="GBRI013187-RA">
    <property type="protein sequence ID" value="GBRI013187-PA"/>
    <property type="gene ID" value="GBRI013187"/>
</dbReference>
<dbReference type="AlphaFoldDB" id="A0A1A9WBF2"/>
<proteinExistence type="predicted"/>
<sequence>MLTNIVRIVKRKQKSGGPVKISIVGGGQRGSKVWRRERIEMTHDPDLDDCAFLSEEEEVEETEEKEEEMKVEEGEEEKGEEE</sequence>
<evidence type="ECO:0000313" key="2">
    <source>
        <dbReference type="EnsemblMetazoa" id="GBRI013187-PA"/>
    </source>
</evidence>
<dbReference type="VEuPathDB" id="VectorBase:GBRI013187"/>
<protein>
    <submittedName>
        <fullName evidence="2">Uncharacterized protein</fullName>
    </submittedName>
</protein>
<dbReference type="STRING" id="37001.A0A1A9WBF2"/>
<name>A0A1A9WBF2_9MUSC</name>
<keyword evidence="3" id="KW-1185">Reference proteome</keyword>
<accession>A0A1A9WBF2</accession>
<reference evidence="2" key="2">
    <citation type="submission" date="2020-05" db="UniProtKB">
        <authorList>
            <consortium name="EnsemblMetazoa"/>
        </authorList>
    </citation>
    <scope>IDENTIFICATION</scope>
    <source>
        <strain evidence="2">IAEA</strain>
    </source>
</reference>
<reference evidence="3" key="1">
    <citation type="submission" date="2014-03" db="EMBL/GenBank/DDBJ databases">
        <authorList>
            <person name="Aksoy S."/>
            <person name="Warren W."/>
            <person name="Wilson R.K."/>
        </authorList>
    </citation>
    <scope>NUCLEOTIDE SEQUENCE [LARGE SCALE GENOMIC DNA]</scope>
    <source>
        <strain evidence="3">IAEA</strain>
    </source>
</reference>
<organism evidence="2 3">
    <name type="scientific">Glossina brevipalpis</name>
    <dbReference type="NCBI Taxonomy" id="37001"/>
    <lineage>
        <taxon>Eukaryota</taxon>
        <taxon>Metazoa</taxon>
        <taxon>Ecdysozoa</taxon>
        <taxon>Arthropoda</taxon>
        <taxon>Hexapoda</taxon>
        <taxon>Insecta</taxon>
        <taxon>Pterygota</taxon>
        <taxon>Neoptera</taxon>
        <taxon>Endopterygota</taxon>
        <taxon>Diptera</taxon>
        <taxon>Brachycera</taxon>
        <taxon>Muscomorpha</taxon>
        <taxon>Hippoboscoidea</taxon>
        <taxon>Glossinidae</taxon>
        <taxon>Glossina</taxon>
    </lineage>
</organism>
<feature type="region of interest" description="Disordered" evidence="1">
    <location>
        <begin position="56"/>
        <end position="82"/>
    </location>
</feature>
<evidence type="ECO:0000256" key="1">
    <source>
        <dbReference type="SAM" id="MobiDB-lite"/>
    </source>
</evidence>